<evidence type="ECO:0000313" key="10">
    <source>
        <dbReference type="Proteomes" id="UP001180840"/>
    </source>
</evidence>
<evidence type="ECO:0000256" key="4">
    <source>
        <dbReference type="ARBA" id="ARBA00022989"/>
    </source>
</evidence>
<accession>A0ABU2A139</accession>
<evidence type="ECO:0000256" key="3">
    <source>
        <dbReference type="ARBA" id="ARBA00022692"/>
    </source>
</evidence>
<name>A0ABU2A139_9CORY</name>
<evidence type="ECO:0000256" key="5">
    <source>
        <dbReference type="ARBA" id="ARBA00023136"/>
    </source>
</evidence>
<evidence type="ECO:0000256" key="7">
    <source>
        <dbReference type="SAM" id="SignalP"/>
    </source>
</evidence>
<feature type="chain" id="PRO_5046707208" evidence="7">
    <location>
        <begin position="18"/>
        <end position="267"/>
    </location>
</feature>
<dbReference type="InterPro" id="IPR018076">
    <property type="entry name" value="T2SS_GspF_dom"/>
</dbReference>
<feature type="signal peptide" evidence="7">
    <location>
        <begin position="1"/>
        <end position="17"/>
    </location>
</feature>
<reference evidence="9" key="1">
    <citation type="submission" date="2023-07" db="EMBL/GenBank/DDBJ databases">
        <title>Sequencing the genomes of 1000 actinobacteria strains.</title>
        <authorList>
            <person name="Klenk H.-P."/>
        </authorList>
    </citation>
    <scope>NUCLEOTIDE SEQUENCE</scope>
    <source>
        <strain evidence="9">DSM 107476</strain>
    </source>
</reference>
<keyword evidence="2" id="KW-1003">Cell membrane</keyword>
<organism evidence="9 10">
    <name type="scientific">Corynebacterium guangdongense</name>
    <dbReference type="NCBI Taxonomy" id="1783348"/>
    <lineage>
        <taxon>Bacteria</taxon>
        <taxon>Bacillati</taxon>
        <taxon>Actinomycetota</taxon>
        <taxon>Actinomycetes</taxon>
        <taxon>Mycobacteriales</taxon>
        <taxon>Corynebacteriaceae</taxon>
        <taxon>Corynebacterium</taxon>
    </lineage>
</organism>
<dbReference type="Proteomes" id="UP001180840">
    <property type="component" value="Unassembled WGS sequence"/>
</dbReference>
<dbReference type="EMBL" id="JAVDXZ010000001">
    <property type="protein sequence ID" value="MDR7330820.1"/>
    <property type="molecule type" value="Genomic_DNA"/>
</dbReference>
<keyword evidence="5 6" id="KW-0472">Membrane</keyword>
<gene>
    <name evidence="9" type="ORF">J2S39_002496</name>
</gene>
<dbReference type="PANTHER" id="PTHR35007">
    <property type="entry name" value="INTEGRAL MEMBRANE PROTEIN-RELATED"/>
    <property type="match status" value="1"/>
</dbReference>
<evidence type="ECO:0000256" key="6">
    <source>
        <dbReference type="SAM" id="Phobius"/>
    </source>
</evidence>
<keyword evidence="10" id="KW-1185">Reference proteome</keyword>
<evidence type="ECO:0000256" key="1">
    <source>
        <dbReference type="ARBA" id="ARBA00004651"/>
    </source>
</evidence>
<evidence type="ECO:0000313" key="9">
    <source>
        <dbReference type="EMBL" id="MDR7330820.1"/>
    </source>
</evidence>
<protein>
    <submittedName>
        <fullName evidence="9">Tight adherence protein B</fullName>
    </submittedName>
</protein>
<dbReference type="Pfam" id="PF00482">
    <property type="entry name" value="T2SSF"/>
    <property type="match status" value="1"/>
</dbReference>
<keyword evidence="7" id="KW-0732">Signal</keyword>
<evidence type="ECO:0000256" key="2">
    <source>
        <dbReference type="ARBA" id="ARBA00022475"/>
    </source>
</evidence>
<feature type="transmembrane region" description="Helical" evidence="6">
    <location>
        <begin position="63"/>
        <end position="84"/>
    </location>
</feature>
<comment type="subcellular location">
    <subcellularLocation>
        <location evidence="1">Cell membrane</location>
        <topology evidence="1">Multi-pass membrane protein</topology>
    </subcellularLocation>
</comment>
<evidence type="ECO:0000259" key="8">
    <source>
        <dbReference type="Pfam" id="PF00482"/>
    </source>
</evidence>
<proteinExistence type="predicted"/>
<dbReference type="PANTHER" id="PTHR35007:SF4">
    <property type="entry name" value="CONSERVED TRANSMEMBRANE PROTEIN-RELATED"/>
    <property type="match status" value="1"/>
</dbReference>
<feature type="transmembrane region" description="Helical" evidence="6">
    <location>
        <begin position="207"/>
        <end position="226"/>
    </location>
</feature>
<sequence length="267" mass="27055">MSLLSALLTAAAGMALAPPAPTGRIAVLAAPRPGRRANWNRLKPLIPLVSGAVMTVVLLGDRLSIAVAALTVAGTGAVLGASALKRRRAIARSRATTALLGHLVADLEAGADPATALARAAEETTAAPDITRLVRSAAVHARRGHSPAPVLTGQEELRELAEVGKAWGLAQRHGIPLAGLLRMQGEQITQALRHEAATTASLQGPQATALILSALPLAGIALGSTMGANPVAWLLGGGLGGTLLMAGTALNCAGLLLAHEIIRRARS</sequence>
<feature type="domain" description="Type II secretion system protein GspF" evidence="8">
    <location>
        <begin position="103"/>
        <end position="221"/>
    </location>
</feature>
<comment type="caution">
    <text evidence="9">The sequence shown here is derived from an EMBL/GenBank/DDBJ whole genome shotgun (WGS) entry which is preliminary data.</text>
</comment>
<feature type="transmembrane region" description="Helical" evidence="6">
    <location>
        <begin position="232"/>
        <end position="258"/>
    </location>
</feature>
<keyword evidence="3 6" id="KW-0812">Transmembrane</keyword>
<keyword evidence="4 6" id="KW-1133">Transmembrane helix</keyword>